<dbReference type="SUPFAM" id="SSF52540">
    <property type="entry name" value="P-loop containing nucleoside triphosphate hydrolases"/>
    <property type="match status" value="1"/>
</dbReference>
<dbReference type="EMBL" id="KN839856">
    <property type="protein sequence ID" value="KIJ62330.1"/>
    <property type="molecule type" value="Genomic_DNA"/>
</dbReference>
<dbReference type="PANTHER" id="PTHR46411:SF3">
    <property type="entry name" value="AAA+ ATPASE DOMAIN-CONTAINING PROTEIN"/>
    <property type="match status" value="1"/>
</dbReference>
<name>A0A0C9VVZ4_9AGAM</name>
<dbReference type="Gene3D" id="3.40.50.300">
    <property type="entry name" value="P-loop containing nucleotide triphosphate hydrolases"/>
    <property type="match status" value="1"/>
</dbReference>
<dbReference type="AlphaFoldDB" id="A0A0C9VVZ4"/>
<evidence type="ECO:0000256" key="1">
    <source>
        <dbReference type="SAM" id="MobiDB-lite"/>
    </source>
</evidence>
<evidence type="ECO:0000259" key="2">
    <source>
        <dbReference type="SMART" id="SM00382"/>
    </source>
</evidence>
<proteinExistence type="predicted"/>
<dbReference type="GO" id="GO:0005524">
    <property type="term" value="F:ATP binding"/>
    <property type="evidence" value="ECO:0007669"/>
    <property type="project" value="InterPro"/>
</dbReference>
<dbReference type="PANTHER" id="PTHR46411">
    <property type="entry name" value="FAMILY ATPASE, PUTATIVE-RELATED"/>
    <property type="match status" value="1"/>
</dbReference>
<feature type="region of interest" description="Disordered" evidence="1">
    <location>
        <begin position="1"/>
        <end position="21"/>
    </location>
</feature>
<dbReference type="HOGENOM" id="CLU_004471_6_2_1"/>
<evidence type="ECO:0000313" key="3">
    <source>
        <dbReference type="EMBL" id="KIJ62330.1"/>
    </source>
</evidence>
<dbReference type="InterPro" id="IPR027417">
    <property type="entry name" value="P-loop_NTPase"/>
</dbReference>
<dbReference type="InterPro" id="IPR003959">
    <property type="entry name" value="ATPase_AAA_core"/>
</dbReference>
<feature type="domain" description="AAA+ ATPase" evidence="2">
    <location>
        <begin position="424"/>
        <end position="551"/>
    </location>
</feature>
<reference evidence="3 4" key="1">
    <citation type="submission" date="2014-04" db="EMBL/GenBank/DDBJ databases">
        <title>Evolutionary Origins and Diversification of the Mycorrhizal Mutualists.</title>
        <authorList>
            <consortium name="DOE Joint Genome Institute"/>
            <consortium name="Mycorrhizal Genomics Consortium"/>
            <person name="Kohler A."/>
            <person name="Kuo A."/>
            <person name="Nagy L.G."/>
            <person name="Floudas D."/>
            <person name="Copeland A."/>
            <person name="Barry K.W."/>
            <person name="Cichocki N."/>
            <person name="Veneault-Fourrey C."/>
            <person name="LaButti K."/>
            <person name="Lindquist E.A."/>
            <person name="Lipzen A."/>
            <person name="Lundell T."/>
            <person name="Morin E."/>
            <person name="Murat C."/>
            <person name="Riley R."/>
            <person name="Ohm R."/>
            <person name="Sun H."/>
            <person name="Tunlid A."/>
            <person name="Henrissat B."/>
            <person name="Grigoriev I.V."/>
            <person name="Hibbett D.S."/>
            <person name="Martin F."/>
        </authorList>
    </citation>
    <scope>NUCLEOTIDE SEQUENCE [LARGE SCALE GENOMIC DNA]</scope>
    <source>
        <strain evidence="3 4">MD-312</strain>
    </source>
</reference>
<dbReference type="Pfam" id="PF22942">
    <property type="entry name" value="DUF7025"/>
    <property type="match status" value="1"/>
</dbReference>
<protein>
    <recommendedName>
        <fullName evidence="2">AAA+ ATPase domain-containing protein</fullName>
    </recommendedName>
</protein>
<accession>A0A0C9VVZ4</accession>
<keyword evidence="4" id="KW-1185">Reference proteome</keyword>
<sequence length="704" mass="80003">MAKTDTTTQQDARAMNSESSALTPEARIARYDVYFDQRLGSNVFRKTNKDKQSKQLQRIVKKKPILFVQRKMDSKGRYDHTDIEIRSPVLCEILMKIHEGVDGLELMRVPPTCSPEILLYSYKPLQDLLQLEKSKTNPDPVIIADIEVALQYIVEDHSATLLDLRNLTSVPANFQSISFPLLWSIFRPNSLIYAYDGHTEQDRILKLRRIDNFERDREGVFAEITCDLINNDGKNFGLASQRFEIRDFQGVKKIRELPLYPLEFHEKNEEIRKRVLPRGKQIANLVSRTFGEISGPGVRQIISKQDEPQPQKFMTNGRVMIDPGAFRDYCPDYIFNYTVTTPMDREHLTDEDYLICNPTILGFCFGVKEWGGFSIERLGEVVWTDKAFRSLVLSEDHKMMIHALVTHHESRASSFDDFIVGKGKGLIGLLAGLPGCGKTLTAEAVAEVAKRPLYTVTAGELGTKPSEVDKNLTWILELAQRWQAVVLLDEADVFLSRRAETDIERNALVSIFLRQLEYFQGILFLTTNLMSQFDAAFESRIHFTIHYPVLNAQSRKQIWRALLSQTSSKTLVGESDLDDLAKEPLNGRQIKNSIATAQSLSMDRGAPLSMEHVRVVLQVMRDWNKALEDQHFSLPGPKPAPYAVQRNVPMTPTWSVKQQAQCIALLCLVCFMCFWFKTPSGLATDTPPNPFRAQVVNTAYSDGA</sequence>
<dbReference type="OrthoDB" id="10042665at2759"/>
<dbReference type="GO" id="GO:0016887">
    <property type="term" value="F:ATP hydrolysis activity"/>
    <property type="evidence" value="ECO:0007669"/>
    <property type="project" value="InterPro"/>
</dbReference>
<dbReference type="Pfam" id="PF00004">
    <property type="entry name" value="AAA"/>
    <property type="match status" value="1"/>
</dbReference>
<evidence type="ECO:0000313" key="4">
    <source>
        <dbReference type="Proteomes" id="UP000053820"/>
    </source>
</evidence>
<dbReference type="Proteomes" id="UP000053820">
    <property type="component" value="Unassembled WGS sequence"/>
</dbReference>
<dbReference type="CDD" id="cd19481">
    <property type="entry name" value="RecA-like_protease"/>
    <property type="match status" value="1"/>
</dbReference>
<dbReference type="InterPro" id="IPR003593">
    <property type="entry name" value="AAA+_ATPase"/>
</dbReference>
<dbReference type="InterPro" id="IPR054289">
    <property type="entry name" value="DUF7025"/>
</dbReference>
<organism evidence="3 4">
    <name type="scientific">Hydnomerulius pinastri MD-312</name>
    <dbReference type="NCBI Taxonomy" id="994086"/>
    <lineage>
        <taxon>Eukaryota</taxon>
        <taxon>Fungi</taxon>
        <taxon>Dikarya</taxon>
        <taxon>Basidiomycota</taxon>
        <taxon>Agaricomycotina</taxon>
        <taxon>Agaricomycetes</taxon>
        <taxon>Agaricomycetidae</taxon>
        <taxon>Boletales</taxon>
        <taxon>Boletales incertae sedis</taxon>
        <taxon>Leucogyrophana</taxon>
    </lineage>
</organism>
<dbReference type="SMART" id="SM00382">
    <property type="entry name" value="AAA"/>
    <property type="match status" value="1"/>
</dbReference>
<gene>
    <name evidence="3" type="ORF">HYDPIDRAFT_114844</name>
</gene>